<sequence>MNIKYLKIIIPTWTLALVAFVYFSPTQLKVIPMLTVLFMAAGVNYALYKYLKATPSEQANIAQISLLERFKKKSKVAKPLRLAGLLLFATQVAVWLELIHFSNASFIGICALIVLLAYTALAIRFYTKEIKGPTL</sequence>
<comment type="caution">
    <text evidence="2">The sequence shown here is derived from an EMBL/GenBank/DDBJ whole genome shotgun (WGS) entry which is preliminary data.</text>
</comment>
<accession>A0A8J3CZ88</accession>
<dbReference type="Proteomes" id="UP000642809">
    <property type="component" value="Unassembled WGS sequence"/>
</dbReference>
<feature type="transmembrane region" description="Helical" evidence="1">
    <location>
        <begin position="5"/>
        <end position="24"/>
    </location>
</feature>
<keyword evidence="1" id="KW-0812">Transmembrane</keyword>
<keyword evidence="3" id="KW-1185">Reference proteome</keyword>
<proteinExistence type="predicted"/>
<dbReference type="RefSeq" id="WP_189583901.1">
    <property type="nucleotide sequence ID" value="NZ_BMYF01000018.1"/>
</dbReference>
<evidence type="ECO:0000313" key="3">
    <source>
        <dbReference type="Proteomes" id="UP000642809"/>
    </source>
</evidence>
<keyword evidence="1" id="KW-0472">Membrane</keyword>
<dbReference type="EMBL" id="BMYF01000018">
    <property type="protein sequence ID" value="GHB45480.1"/>
    <property type="molecule type" value="Genomic_DNA"/>
</dbReference>
<organism evidence="2 3">
    <name type="scientific">Mongoliitalea lutea</name>
    <dbReference type="NCBI Taxonomy" id="849756"/>
    <lineage>
        <taxon>Bacteria</taxon>
        <taxon>Pseudomonadati</taxon>
        <taxon>Bacteroidota</taxon>
        <taxon>Cytophagia</taxon>
        <taxon>Cytophagales</taxon>
        <taxon>Cyclobacteriaceae</taxon>
        <taxon>Mongoliitalea</taxon>
    </lineage>
</organism>
<gene>
    <name evidence="2" type="ORF">GCM10008106_28100</name>
</gene>
<reference evidence="2" key="2">
    <citation type="submission" date="2020-09" db="EMBL/GenBank/DDBJ databases">
        <authorList>
            <person name="Sun Q."/>
            <person name="Kim S."/>
        </authorList>
    </citation>
    <scope>NUCLEOTIDE SEQUENCE</scope>
    <source>
        <strain evidence="2">KCTC 23224</strain>
    </source>
</reference>
<name>A0A8J3CZ88_9BACT</name>
<reference evidence="2" key="1">
    <citation type="journal article" date="2014" name="Int. J. Syst. Evol. Microbiol.">
        <title>Complete genome sequence of Corynebacterium casei LMG S-19264T (=DSM 44701T), isolated from a smear-ripened cheese.</title>
        <authorList>
            <consortium name="US DOE Joint Genome Institute (JGI-PGF)"/>
            <person name="Walter F."/>
            <person name="Albersmeier A."/>
            <person name="Kalinowski J."/>
            <person name="Ruckert C."/>
        </authorList>
    </citation>
    <scope>NUCLEOTIDE SEQUENCE</scope>
    <source>
        <strain evidence="2">KCTC 23224</strain>
    </source>
</reference>
<evidence type="ECO:0000256" key="1">
    <source>
        <dbReference type="SAM" id="Phobius"/>
    </source>
</evidence>
<feature type="transmembrane region" description="Helical" evidence="1">
    <location>
        <begin position="30"/>
        <end position="48"/>
    </location>
</feature>
<dbReference type="AlphaFoldDB" id="A0A8J3CZ88"/>
<feature type="transmembrane region" description="Helical" evidence="1">
    <location>
        <begin position="79"/>
        <end position="98"/>
    </location>
</feature>
<keyword evidence="1" id="KW-1133">Transmembrane helix</keyword>
<feature type="transmembrane region" description="Helical" evidence="1">
    <location>
        <begin position="104"/>
        <end position="126"/>
    </location>
</feature>
<protein>
    <submittedName>
        <fullName evidence="2">Uncharacterized protein</fullName>
    </submittedName>
</protein>
<evidence type="ECO:0000313" key="2">
    <source>
        <dbReference type="EMBL" id="GHB45480.1"/>
    </source>
</evidence>